<dbReference type="InterPro" id="IPR029063">
    <property type="entry name" value="SAM-dependent_MTases_sf"/>
</dbReference>
<dbReference type="GO" id="GO:0032259">
    <property type="term" value="P:methylation"/>
    <property type="evidence" value="ECO:0007669"/>
    <property type="project" value="UniProtKB-KW"/>
</dbReference>
<dbReference type="RefSeq" id="WP_345921279.1">
    <property type="nucleotide sequence ID" value="NZ_JBDIVE010000014.1"/>
</dbReference>
<dbReference type="Proteomes" id="UP001410394">
    <property type="component" value="Unassembled WGS sequence"/>
</dbReference>
<gene>
    <name evidence="1" type="ORF">ABDB84_18610</name>
</gene>
<accession>A0ABU9Z357</accession>
<organism evidence="1 2">
    <name type="scientific">Uliginosibacterium sediminicola</name>
    <dbReference type="NCBI Taxonomy" id="2024550"/>
    <lineage>
        <taxon>Bacteria</taxon>
        <taxon>Pseudomonadati</taxon>
        <taxon>Pseudomonadota</taxon>
        <taxon>Betaproteobacteria</taxon>
        <taxon>Rhodocyclales</taxon>
        <taxon>Zoogloeaceae</taxon>
        <taxon>Uliginosibacterium</taxon>
    </lineage>
</organism>
<dbReference type="EMBL" id="JBDIVE010000014">
    <property type="protein sequence ID" value="MEN3070503.1"/>
    <property type="molecule type" value="Genomic_DNA"/>
</dbReference>
<sequence>MSEQQRIAHYEQAYQADAGFESVMVHYRQRMLLERLRDLNAAQVVEIGCGTDLLCDKLDDFARRVRQWLIVEPAADFVARARALSARPQLIQAFAEEAVDAVRQACAGEPELIICSSLLHEVPDAAALLAALRRMCGPHTRVHINVPNAASMHRRLARSMGLIDSIHALSARNQMFQQARVFDAEHLRAVSLAAGFKLLVEGGYFLKPFTHAQMDAISGVATPAVLDGLYALGKEMPELAAEIFVELQPA</sequence>
<dbReference type="Gene3D" id="3.40.50.150">
    <property type="entry name" value="Vaccinia Virus protein VP39"/>
    <property type="match status" value="1"/>
</dbReference>
<keyword evidence="1" id="KW-0808">Transferase</keyword>
<proteinExistence type="predicted"/>
<dbReference type="GO" id="GO:0008168">
    <property type="term" value="F:methyltransferase activity"/>
    <property type="evidence" value="ECO:0007669"/>
    <property type="project" value="UniProtKB-KW"/>
</dbReference>
<name>A0ABU9Z357_9RHOO</name>
<reference evidence="1 2" key="1">
    <citation type="journal article" date="2018" name="Int. J. Syst. Evol. Microbiol.">
        <title>Uliginosibacterium sediminicola sp. nov., isolated from freshwater sediment.</title>
        <authorList>
            <person name="Hwang W.M."/>
            <person name="Kim S.M."/>
            <person name="Kang K."/>
            <person name="Ahn T.Y."/>
        </authorList>
    </citation>
    <scope>NUCLEOTIDE SEQUENCE [LARGE SCALE GENOMIC DNA]</scope>
    <source>
        <strain evidence="1 2">M1-21</strain>
    </source>
</reference>
<protein>
    <submittedName>
        <fullName evidence="1">Methyltransferase domain-containing protein</fullName>
    </submittedName>
</protein>
<dbReference type="Pfam" id="PF13489">
    <property type="entry name" value="Methyltransf_23"/>
    <property type="match status" value="1"/>
</dbReference>
<evidence type="ECO:0000313" key="1">
    <source>
        <dbReference type="EMBL" id="MEN3070503.1"/>
    </source>
</evidence>
<evidence type="ECO:0000313" key="2">
    <source>
        <dbReference type="Proteomes" id="UP001410394"/>
    </source>
</evidence>
<keyword evidence="2" id="KW-1185">Reference proteome</keyword>
<keyword evidence="1" id="KW-0489">Methyltransferase</keyword>
<dbReference type="SUPFAM" id="SSF53335">
    <property type="entry name" value="S-adenosyl-L-methionine-dependent methyltransferases"/>
    <property type="match status" value="1"/>
</dbReference>
<comment type="caution">
    <text evidence="1">The sequence shown here is derived from an EMBL/GenBank/DDBJ whole genome shotgun (WGS) entry which is preliminary data.</text>
</comment>